<feature type="transmembrane region" description="Helical" evidence="1">
    <location>
        <begin position="20"/>
        <end position="43"/>
    </location>
</feature>
<name>A0AA88IKU4_CHASR</name>
<comment type="caution">
    <text evidence="2">The sequence shown here is derived from an EMBL/GenBank/DDBJ whole genome shotgun (WGS) entry which is preliminary data.</text>
</comment>
<keyword evidence="1" id="KW-0812">Transmembrane</keyword>
<dbReference type="Proteomes" id="UP001187415">
    <property type="component" value="Unassembled WGS sequence"/>
</dbReference>
<dbReference type="Gene3D" id="2.60.120.40">
    <property type="match status" value="1"/>
</dbReference>
<dbReference type="InterPro" id="IPR008983">
    <property type="entry name" value="Tumour_necrosis_fac-like_dom"/>
</dbReference>
<protein>
    <recommendedName>
        <fullName evidence="4">TNF family profile domain-containing protein</fullName>
    </recommendedName>
</protein>
<keyword evidence="3" id="KW-1185">Reference proteome</keyword>
<sequence length="211" mass="23337">MDVESLQKSERRRGSCLDAFLVVSVIFLFVALTAVAVLGVMAVMELRSKVTLPVHQAQTAAQTADSPSTVYKMQNFAYLQPTSSELKNSTINWAVVNYSDGNSIGSNFKFDSKQHSLQPLQVGTYFMYIYVNLTCTFKCNAGRLTVQVGNKLTCEVELPEGSASVSRKCWTVSRMDGEGLVAQMSVSMKQQELLYWKLELNSSGLGMFLVN</sequence>
<evidence type="ECO:0000256" key="1">
    <source>
        <dbReference type="SAM" id="Phobius"/>
    </source>
</evidence>
<organism evidence="2 3">
    <name type="scientific">Channa striata</name>
    <name type="common">Snakehead murrel</name>
    <name type="synonym">Ophicephalus striatus</name>
    <dbReference type="NCBI Taxonomy" id="64152"/>
    <lineage>
        <taxon>Eukaryota</taxon>
        <taxon>Metazoa</taxon>
        <taxon>Chordata</taxon>
        <taxon>Craniata</taxon>
        <taxon>Vertebrata</taxon>
        <taxon>Euteleostomi</taxon>
        <taxon>Actinopterygii</taxon>
        <taxon>Neopterygii</taxon>
        <taxon>Teleostei</taxon>
        <taxon>Neoteleostei</taxon>
        <taxon>Acanthomorphata</taxon>
        <taxon>Anabantaria</taxon>
        <taxon>Anabantiformes</taxon>
        <taxon>Channoidei</taxon>
        <taxon>Channidae</taxon>
        <taxon>Channa</taxon>
    </lineage>
</organism>
<evidence type="ECO:0000313" key="3">
    <source>
        <dbReference type="Proteomes" id="UP001187415"/>
    </source>
</evidence>
<proteinExistence type="predicted"/>
<dbReference type="AlphaFoldDB" id="A0AA88IKU4"/>
<reference evidence="2" key="1">
    <citation type="submission" date="2023-07" db="EMBL/GenBank/DDBJ databases">
        <title>Chromosome-level Genome Assembly of Striped Snakehead (Channa striata).</title>
        <authorList>
            <person name="Liu H."/>
        </authorList>
    </citation>
    <scope>NUCLEOTIDE SEQUENCE</scope>
    <source>
        <strain evidence="2">Gz</strain>
        <tissue evidence="2">Muscle</tissue>
    </source>
</reference>
<keyword evidence="1" id="KW-1133">Transmembrane helix</keyword>
<gene>
    <name evidence="2" type="ORF">Q5P01_026339</name>
</gene>
<dbReference type="EMBL" id="JAUPFM010000022">
    <property type="protein sequence ID" value="KAK2815872.1"/>
    <property type="molecule type" value="Genomic_DNA"/>
</dbReference>
<evidence type="ECO:0008006" key="4">
    <source>
        <dbReference type="Google" id="ProtNLM"/>
    </source>
</evidence>
<keyword evidence="1" id="KW-0472">Membrane</keyword>
<accession>A0AA88IKU4</accession>
<evidence type="ECO:0000313" key="2">
    <source>
        <dbReference type="EMBL" id="KAK2815872.1"/>
    </source>
</evidence>